<evidence type="ECO:0000256" key="8">
    <source>
        <dbReference type="ARBA" id="ARBA00029605"/>
    </source>
</evidence>
<evidence type="ECO:0000256" key="14">
    <source>
        <dbReference type="ARBA" id="ARBA00049107"/>
    </source>
</evidence>
<evidence type="ECO:0000256" key="10">
    <source>
        <dbReference type="ARBA" id="ARBA00030997"/>
    </source>
</evidence>
<dbReference type="SUPFAM" id="SSF53187">
    <property type="entry name" value="Zn-dependent exopeptidases"/>
    <property type="match status" value="1"/>
</dbReference>
<comment type="catalytic activity">
    <reaction evidence="6">
        <text>an S-substituted L-cysteinylglycine + H2O = an S-substituted L-cysteine + glycine</text>
        <dbReference type="Rhea" id="RHEA:60444"/>
        <dbReference type="ChEBI" id="CHEBI:15377"/>
        <dbReference type="ChEBI" id="CHEBI:57305"/>
        <dbReference type="ChEBI" id="CHEBI:58717"/>
        <dbReference type="ChEBI" id="CHEBI:143103"/>
        <dbReference type="EC" id="3.4.13.23"/>
    </reaction>
    <physiologicalReaction direction="left-to-right" evidence="6">
        <dbReference type="Rhea" id="RHEA:60445"/>
    </physiologicalReaction>
</comment>
<evidence type="ECO:0000256" key="3">
    <source>
        <dbReference type="ARBA" id="ARBA00022438"/>
    </source>
</evidence>
<evidence type="ECO:0000256" key="12">
    <source>
        <dbReference type="ARBA" id="ARBA00045966"/>
    </source>
</evidence>
<dbReference type="EMBL" id="JABFTP020000083">
    <property type="protein sequence ID" value="KAL3276250.1"/>
    <property type="molecule type" value="Genomic_DNA"/>
</dbReference>
<reference evidence="17 18" key="1">
    <citation type="journal article" date="2021" name="BMC Biol.">
        <title>Horizontally acquired antibacterial genes associated with adaptive radiation of ladybird beetles.</title>
        <authorList>
            <person name="Li H.S."/>
            <person name="Tang X.F."/>
            <person name="Huang Y.H."/>
            <person name="Xu Z.Y."/>
            <person name="Chen M.L."/>
            <person name="Du X.Y."/>
            <person name="Qiu B.Y."/>
            <person name="Chen P.T."/>
            <person name="Zhang W."/>
            <person name="Slipinski A."/>
            <person name="Escalona H.E."/>
            <person name="Waterhouse R.M."/>
            <person name="Zwick A."/>
            <person name="Pang H."/>
        </authorList>
    </citation>
    <scope>NUCLEOTIDE SEQUENCE [LARGE SCALE GENOMIC DNA]</scope>
    <source>
        <strain evidence="17">SYSU2018</strain>
    </source>
</reference>
<evidence type="ECO:0000256" key="6">
    <source>
        <dbReference type="ARBA" id="ARBA00023511"/>
    </source>
</evidence>
<evidence type="ECO:0000259" key="16">
    <source>
        <dbReference type="Pfam" id="PF02789"/>
    </source>
</evidence>
<dbReference type="Pfam" id="PF02789">
    <property type="entry name" value="Peptidase_M17_N"/>
    <property type="match status" value="1"/>
</dbReference>
<dbReference type="SUPFAM" id="SSF52949">
    <property type="entry name" value="Macro domain-like"/>
    <property type="match status" value="1"/>
</dbReference>
<evidence type="ECO:0000256" key="7">
    <source>
        <dbReference type="ARBA" id="ARBA00023625"/>
    </source>
</evidence>
<keyword evidence="5" id="KW-0378">Hydrolase</keyword>
<evidence type="ECO:0000259" key="15">
    <source>
        <dbReference type="Pfam" id="PF00883"/>
    </source>
</evidence>
<dbReference type="InterPro" id="IPR043472">
    <property type="entry name" value="Macro_dom-like"/>
</dbReference>
<keyword evidence="3" id="KW-0031">Aminopeptidase</keyword>
<evidence type="ECO:0000313" key="18">
    <source>
        <dbReference type="Proteomes" id="UP001516400"/>
    </source>
</evidence>
<gene>
    <name evidence="17" type="ORF">HHI36_020966</name>
</gene>
<comment type="catalytic activity">
    <reaction evidence="14">
        <text>L-cysteinylglycine + H2O = L-cysteine + glycine</text>
        <dbReference type="Rhea" id="RHEA:28783"/>
        <dbReference type="ChEBI" id="CHEBI:15377"/>
        <dbReference type="ChEBI" id="CHEBI:35235"/>
        <dbReference type="ChEBI" id="CHEBI:57305"/>
        <dbReference type="ChEBI" id="CHEBI:61694"/>
    </reaction>
    <physiologicalReaction direction="left-to-right" evidence="14">
        <dbReference type="Rhea" id="RHEA:28784"/>
    </physiologicalReaction>
</comment>
<evidence type="ECO:0000313" key="17">
    <source>
        <dbReference type="EMBL" id="KAL3276250.1"/>
    </source>
</evidence>
<dbReference type="Gene3D" id="3.40.220.10">
    <property type="entry name" value="Leucine Aminopeptidase, subunit E, domain 1"/>
    <property type="match status" value="1"/>
</dbReference>
<evidence type="ECO:0000256" key="11">
    <source>
        <dbReference type="ARBA" id="ARBA00031564"/>
    </source>
</evidence>
<feature type="domain" description="Peptidase M17 leucyl aminopeptidase N-terminal" evidence="16">
    <location>
        <begin position="46"/>
        <end position="176"/>
    </location>
</feature>
<sequence length="536" mass="59192">MAFLMYTKSNSSVKRILLEARRINLRLGHLFSDDCAMSSCEKKGLVLGVYDGDCDQPVFTKAAQKFNDHIGGKLYDLVKASGPDLINEGNAKIFTNLCNDFWVVSIAGLGKMKRGYDEIEAIDEGLEAVRVASAIGSLKAKRNGATRIFVEGMGYPEQAAEGATLALWRYQENKSREHWKPIPTVEMYDECDTDCFQRGLFKAESQNFARRLCDTPANQMTPLHFAQETVNELCPCGIKVLVHDKHWIENARMNAFLTVARGSCEPPVFLEISYCGGPTDQKPILLVGKGVTFDSGGLCLKSCDYLERFRADMTGAAAIVATIRAAAALSLPINLEACIPLCENMPSGMAMKCGDVVTALNGKTIMISNTAHEGRVILADALCYGQQIHNPRLVIDVASLTTGIRASLGSAACGVFCNSQTMWSQVRKAGVITGDRVWRMPLWKFFTKRVTRYKTHDVNNMGTGHGAPCLAAAFLQEFIECVDWIHFDTGGVGFKSEHKFYPYLYKGRMTGRPTRTLIQLLYQLACPSEGQRDFKS</sequence>
<evidence type="ECO:0000256" key="4">
    <source>
        <dbReference type="ARBA" id="ARBA00022670"/>
    </source>
</evidence>
<evidence type="ECO:0000256" key="9">
    <source>
        <dbReference type="ARBA" id="ARBA00030930"/>
    </source>
</evidence>
<dbReference type="CDD" id="cd00433">
    <property type="entry name" value="Peptidase_M17"/>
    <property type="match status" value="1"/>
</dbReference>
<comment type="catalytic activity">
    <reaction evidence="13">
        <text>S-benzyl-L-cysteinylglycine + H2O = S-benzyl-L-cysteine + glycine</text>
        <dbReference type="Rhea" id="RHEA:62568"/>
        <dbReference type="ChEBI" id="CHEBI:15377"/>
        <dbReference type="ChEBI" id="CHEBI:57305"/>
        <dbReference type="ChEBI" id="CHEBI:145802"/>
        <dbReference type="ChEBI" id="CHEBI:145803"/>
    </reaction>
    <physiologicalReaction direction="left-to-right" evidence="13">
        <dbReference type="Rhea" id="RHEA:62569"/>
    </physiologicalReaction>
</comment>
<evidence type="ECO:0000256" key="1">
    <source>
        <dbReference type="ARBA" id="ARBA00009528"/>
    </source>
</evidence>
<dbReference type="GO" id="GO:0006508">
    <property type="term" value="P:proteolysis"/>
    <property type="evidence" value="ECO:0007669"/>
    <property type="project" value="UniProtKB-KW"/>
</dbReference>
<comment type="function">
    <text evidence="12">Cytosolic metallopeptidase that catalyzes the removal of unsubstituted N-terminal hydrophobic amino acids from various peptides. The presence of Zn(2+) ions is essential for the peptidase activity, and the association with other cofactors can modulate the substrate spectificity of the enzyme. For instance, in the presence of Mn(2+), it displays a specific Cys-Gly hydrolyzing activity of Cys-Gly-S-conjugates. Involved in the metabolism of glutathione and in the degradation of glutathione S-conjugates, which may play a role in the control of the cell redox status.</text>
</comment>
<comment type="similarity">
    <text evidence="1">Belongs to the peptidase M17 family.</text>
</comment>
<name>A0ABD2NCP0_9CUCU</name>
<organism evidence="17 18">
    <name type="scientific">Cryptolaemus montrouzieri</name>
    <dbReference type="NCBI Taxonomy" id="559131"/>
    <lineage>
        <taxon>Eukaryota</taxon>
        <taxon>Metazoa</taxon>
        <taxon>Ecdysozoa</taxon>
        <taxon>Arthropoda</taxon>
        <taxon>Hexapoda</taxon>
        <taxon>Insecta</taxon>
        <taxon>Pterygota</taxon>
        <taxon>Neoptera</taxon>
        <taxon>Endopterygota</taxon>
        <taxon>Coleoptera</taxon>
        <taxon>Polyphaga</taxon>
        <taxon>Cucujiformia</taxon>
        <taxon>Coccinelloidea</taxon>
        <taxon>Coccinellidae</taxon>
        <taxon>Scymninae</taxon>
        <taxon>Scymnini</taxon>
        <taxon>Cryptolaemus</taxon>
    </lineage>
</organism>
<feature type="domain" description="Cytosol aminopeptidase" evidence="15">
    <location>
        <begin position="207"/>
        <end position="518"/>
    </location>
</feature>
<accession>A0ABD2NCP0</accession>
<dbReference type="Gene3D" id="3.40.630.10">
    <property type="entry name" value="Zn peptidases"/>
    <property type="match status" value="1"/>
</dbReference>
<keyword evidence="18" id="KW-1185">Reference proteome</keyword>
<dbReference type="GO" id="GO:0004177">
    <property type="term" value="F:aminopeptidase activity"/>
    <property type="evidence" value="ECO:0007669"/>
    <property type="project" value="UniProtKB-KW"/>
</dbReference>
<protein>
    <recommendedName>
        <fullName evidence="2">Cytosol aminopeptidase</fullName>
        <ecNumber evidence="7">3.4.13.23</ecNumber>
    </recommendedName>
    <alternativeName>
        <fullName evidence="10">Cysteinylglycine-S-conjugate dipeptidase</fullName>
    </alternativeName>
    <alternativeName>
        <fullName evidence="11">Leucine aminopeptidase 3</fullName>
    </alternativeName>
    <alternativeName>
        <fullName evidence="9">Proline aminopeptidase</fullName>
    </alternativeName>
    <alternativeName>
        <fullName evidence="8">Prolyl aminopeptidase</fullName>
    </alternativeName>
</protein>
<comment type="caution">
    <text evidence="17">The sequence shown here is derived from an EMBL/GenBank/DDBJ whole genome shotgun (WGS) entry which is preliminary data.</text>
</comment>
<dbReference type="Proteomes" id="UP001516400">
    <property type="component" value="Unassembled WGS sequence"/>
</dbReference>
<dbReference type="InterPro" id="IPR008283">
    <property type="entry name" value="Peptidase_M17_N"/>
</dbReference>
<dbReference type="InterPro" id="IPR000819">
    <property type="entry name" value="Peptidase_M17_C"/>
</dbReference>
<dbReference type="PANTHER" id="PTHR11963:SF16">
    <property type="entry name" value="CYTOSOL AMINOPEPTIDASE"/>
    <property type="match status" value="1"/>
</dbReference>
<dbReference type="PRINTS" id="PR00481">
    <property type="entry name" value="LAMNOPPTDASE"/>
</dbReference>
<dbReference type="InterPro" id="IPR011356">
    <property type="entry name" value="Leucine_aapep/pepB"/>
</dbReference>
<evidence type="ECO:0000256" key="5">
    <source>
        <dbReference type="ARBA" id="ARBA00022801"/>
    </source>
</evidence>
<dbReference type="AlphaFoldDB" id="A0ABD2NCP0"/>
<dbReference type="EC" id="3.4.13.23" evidence="7"/>
<evidence type="ECO:0000256" key="13">
    <source>
        <dbReference type="ARBA" id="ARBA00047881"/>
    </source>
</evidence>
<proteinExistence type="inferred from homology"/>
<dbReference type="PANTHER" id="PTHR11963">
    <property type="entry name" value="LEUCINE AMINOPEPTIDASE-RELATED"/>
    <property type="match status" value="1"/>
</dbReference>
<keyword evidence="4" id="KW-0645">Protease</keyword>
<evidence type="ECO:0000256" key="2">
    <source>
        <dbReference type="ARBA" id="ARBA00014190"/>
    </source>
</evidence>
<dbReference type="Pfam" id="PF00883">
    <property type="entry name" value="Peptidase_M17"/>
    <property type="match status" value="1"/>
</dbReference>